<accession>A0A7S1XBP6</accession>
<organism evidence="12">
    <name type="scientific">Compsopogon caeruleus</name>
    <dbReference type="NCBI Taxonomy" id="31354"/>
    <lineage>
        <taxon>Eukaryota</taxon>
        <taxon>Rhodophyta</taxon>
        <taxon>Compsopogonophyceae</taxon>
        <taxon>Compsopogonales</taxon>
        <taxon>Compsopogonaceae</taxon>
        <taxon>Compsopogon</taxon>
    </lineage>
</organism>
<evidence type="ECO:0000256" key="6">
    <source>
        <dbReference type="ARBA" id="ARBA00022676"/>
    </source>
</evidence>
<feature type="domain" description="CBM20" evidence="11">
    <location>
        <begin position="13"/>
        <end position="133"/>
    </location>
</feature>
<dbReference type="InterPro" id="IPR017853">
    <property type="entry name" value="GH"/>
</dbReference>
<evidence type="ECO:0000256" key="9">
    <source>
        <dbReference type="ARBA" id="ARBA00031423"/>
    </source>
</evidence>
<evidence type="ECO:0000256" key="2">
    <source>
        <dbReference type="ARBA" id="ARBA00004496"/>
    </source>
</evidence>
<keyword evidence="8" id="KW-0119">Carbohydrate metabolism</keyword>
<dbReference type="Pfam" id="PF00686">
    <property type="entry name" value="CBM_20"/>
    <property type="match status" value="2"/>
</dbReference>
<evidence type="ECO:0000256" key="7">
    <source>
        <dbReference type="ARBA" id="ARBA00022679"/>
    </source>
</evidence>
<proteinExistence type="inferred from homology"/>
<name>A0A7S1XBP6_9RHOD</name>
<dbReference type="GO" id="GO:0005737">
    <property type="term" value="C:cytoplasm"/>
    <property type="evidence" value="ECO:0007669"/>
    <property type="project" value="UniProtKB-SubCell"/>
</dbReference>
<dbReference type="GO" id="GO:2001070">
    <property type="term" value="F:starch binding"/>
    <property type="evidence" value="ECO:0007669"/>
    <property type="project" value="InterPro"/>
</dbReference>
<evidence type="ECO:0000313" key="12">
    <source>
        <dbReference type="EMBL" id="CAD9224923.1"/>
    </source>
</evidence>
<comment type="subcellular location">
    <subcellularLocation>
        <location evidence="2">Cytoplasm</location>
    </subcellularLocation>
</comment>
<dbReference type="SUPFAM" id="SSF51445">
    <property type="entry name" value="(Trans)glycosidases"/>
    <property type="match status" value="1"/>
</dbReference>
<dbReference type="InterPro" id="IPR003385">
    <property type="entry name" value="Glyco_hydro_77"/>
</dbReference>
<evidence type="ECO:0000256" key="5">
    <source>
        <dbReference type="ARBA" id="ARBA00022490"/>
    </source>
</evidence>
<comment type="catalytic activity">
    <reaction evidence="1">
        <text>Transfers a segment of a (1-&gt;4)-alpha-D-glucan to a new position in an acceptor, which may be glucose or a (1-&gt;4)-alpha-D-glucan.</text>
        <dbReference type="EC" id="2.4.1.25"/>
    </reaction>
</comment>
<dbReference type="EC" id="2.4.1.25" evidence="4"/>
<dbReference type="AlphaFoldDB" id="A0A7S1XBP6"/>
<keyword evidence="7" id="KW-0808">Transferase</keyword>
<dbReference type="PROSITE" id="PS51166">
    <property type="entry name" value="CBM20"/>
    <property type="match status" value="2"/>
</dbReference>
<dbReference type="GO" id="GO:0005975">
    <property type="term" value="P:carbohydrate metabolic process"/>
    <property type="evidence" value="ECO:0007669"/>
    <property type="project" value="InterPro"/>
</dbReference>
<dbReference type="PANTHER" id="PTHR32518">
    <property type="match status" value="1"/>
</dbReference>
<comment type="similarity">
    <text evidence="3">Belongs to the disproportionating enzyme family.</text>
</comment>
<dbReference type="InterPro" id="IPR013784">
    <property type="entry name" value="Carb-bd-like_fold"/>
</dbReference>
<evidence type="ECO:0000256" key="1">
    <source>
        <dbReference type="ARBA" id="ARBA00000439"/>
    </source>
</evidence>
<dbReference type="PANTHER" id="PTHR32518:SF3">
    <property type="entry name" value="4-ALPHA-GLUCANOTRANSFERASE"/>
    <property type="match status" value="1"/>
</dbReference>
<protein>
    <recommendedName>
        <fullName evidence="4">4-alpha-glucanotransferase</fullName>
        <ecNumber evidence="4">2.4.1.25</ecNumber>
    </recommendedName>
    <alternativeName>
        <fullName evidence="9">Amylomaltase</fullName>
    </alternativeName>
    <alternativeName>
        <fullName evidence="10">Disproportionating enzyme</fullName>
    </alternativeName>
</protein>
<dbReference type="EMBL" id="HBGH01002013">
    <property type="protein sequence ID" value="CAD9224923.1"/>
    <property type="molecule type" value="Transcribed_RNA"/>
</dbReference>
<evidence type="ECO:0000256" key="4">
    <source>
        <dbReference type="ARBA" id="ARBA00012560"/>
    </source>
</evidence>
<evidence type="ECO:0000256" key="8">
    <source>
        <dbReference type="ARBA" id="ARBA00023277"/>
    </source>
</evidence>
<dbReference type="Gene3D" id="2.60.40.10">
    <property type="entry name" value="Immunoglobulins"/>
    <property type="match status" value="2"/>
</dbReference>
<dbReference type="Pfam" id="PF02446">
    <property type="entry name" value="Glyco_hydro_77"/>
    <property type="match status" value="1"/>
</dbReference>
<feature type="domain" description="CBM20" evidence="11">
    <location>
        <begin position="178"/>
        <end position="303"/>
    </location>
</feature>
<sequence>MDEVDGRDGGGNGWTGGEVKVTFRVQAETRFGQEVLVSGSIGALGEFDVQRGVAMVCERPGVWSVSVVLEKGGSRGGEGTGVDGTWDGSIRYKYARTDRSTGAVDWEAGRERSLSLAFGSMEGDSVVKDVFREKPETLQEIFSTEAFTDVIFNRPERIRMSLNVAKAENSAAITKAVVLGKGSYSARFVVFAGQVRPDEAVYLIGSVEELGQNDFAKAIPMSDSQAPYWSVMVPFPEGKKHFSYKCFIANKKSPGSPIVIEDGPHREFSLTDPELAAIRQGRPCVIVHVGSDFSFQYPNPWRGSGVAVPVFSLRSEKSCGVGEFLDLKKMVDFCVATGNQLLQLLPINDTTVFNNWRDSYPYRANSSFALHPQYLNLDELGKMPEAIRAELNSERTRLNALSQIDYEGVMRVKMSIVKKMYALQKLEFFKTREFIEFFKENSSWLVPHALFRFFTDVNGTANFDQWGIHGKITPKEMEALAAPDTFHFDYIGVNYFIQFHLHKQLTEVAEYATANRVVLKGDLPIGVSRYCTDTWVNPVLFRLNMRAGAPPDYFTEKGQNWGFPTYDWDTMAKDNFAWWRARLGQMSLFFKAYRIDHILGFFRIWEIPESWVTGMGGRYKPAIKIARSELDSRGLWDMDRYVSPYVHDGLVQRFFGSDWERVKGRFFESTWGGRLKFKEQFNTERKLQEALRLPESASAGELQYNQTLEDKLFILMNNLLLLEDIEEKGTYHPRFNFHSTTSFQELPGDWKRAFEEIYQDYFFRRQRELWRTQGLRKLPMMKSASGMLVCGEDLGFVPDCVPSVMDATSILGLRVQRMPGDDVEFGDPATYEYTSVATLSSHDTSTFRGWWENRDEMDLPKLRRYYKQLLKMEGEPPQECTTAVVEKAVATHLASPSMWCILPIQDLLGMDAKLRRPIAAEEQINDPANNMHYWRFRLHVPIETILESTEFLKKLADLNRASGRG</sequence>
<evidence type="ECO:0000256" key="3">
    <source>
        <dbReference type="ARBA" id="ARBA00005684"/>
    </source>
</evidence>
<gene>
    <name evidence="12" type="ORF">CCAE0312_LOCUS1078</name>
</gene>
<evidence type="ECO:0000259" key="11">
    <source>
        <dbReference type="PROSITE" id="PS51166"/>
    </source>
</evidence>
<dbReference type="InterPro" id="IPR002044">
    <property type="entry name" value="CBM20"/>
</dbReference>
<keyword evidence="6" id="KW-0328">Glycosyltransferase</keyword>
<dbReference type="GO" id="GO:0004134">
    <property type="term" value="F:4-alpha-glucanotransferase activity"/>
    <property type="evidence" value="ECO:0007669"/>
    <property type="project" value="UniProtKB-EC"/>
</dbReference>
<keyword evidence="5" id="KW-0963">Cytoplasm</keyword>
<dbReference type="InterPro" id="IPR013783">
    <property type="entry name" value="Ig-like_fold"/>
</dbReference>
<dbReference type="SMART" id="SM01065">
    <property type="entry name" value="CBM_2"/>
    <property type="match status" value="2"/>
</dbReference>
<evidence type="ECO:0000256" key="10">
    <source>
        <dbReference type="ARBA" id="ARBA00031501"/>
    </source>
</evidence>
<dbReference type="SUPFAM" id="SSF49452">
    <property type="entry name" value="Starch-binding domain-like"/>
    <property type="match status" value="2"/>
</dbReference>
<dbReference type="Gene3D" id="3.20.20.80">
    <property type="entry name" value="Glycosidases"/>
    <property type="match status" value="2"/>
</dbReference>
<reference evidence="12" key="1">
    <citation type="submission" date="2021-01" db="EMBL/GenBank/DDBJ databases">
        <authorList>
            <person name="Corre E."/>
            <person name="Pelletier E."/>
            <person name="Niang G."/>
            <person name="Scheremetjew M."/>
            <person name="Finn R."/>
            <person name="Kale V."/>
            <person name="Holt S."/>
            <person name="Cochrane G."/>
            <person name="Meng A."/>
            <person name="Brown T."/>
            <person name="Cohen L."/>
        </authorList>
    </citation>
    <scope>NUCLEOTIDE SEQUENCE</scope>
    <source>
        <strain evidence="12">SAG 36.94</strain>
    </source>
</reference>